<feature type="region of interest" description="Disordered" evidence="6">
    <location>
        <begin position="306"/>
        <end position="363"/>
    </location>
</feature>
<dbReference type="GO" id="GO:0003714">
    <property type="term" value="F:transcription corepressor activity"/>
    <property type="evidence" value="ECO:0007669"/>
    <property type="project" value="TreeGrafter"/>
</dbReference>
<dbReference type="InterPro" id="IPR009057">
    <property type="entry name" value="Homeodomain-like_sf"/>
</dbReference>
<keyword evidence="3" id="KW-0862">Zinc</keyword>
<feature type="compositionally biased region" description="Polar residues" evidence="6">
    <location>
        <begin position="576"/>
        <end position="586"/>
    </location>
</feature>
<dbReference type="GO" id="GO:0003677">
    <property type="term" value="F:DNA binding"/>
    <property type="evidence" value="ECO:0007669"/>
    <property type="project" value="UniProtKB-KW"/>
</dbReference>
<feature type="compositionally biased region" description="Basic and acidic residues" evidence="6">
    <location>
        <begin position="28"/>
        <end position="37"/>
    </location>
</feature>
<dbReference type="RefSeq" id="XP_028866784.1">
    <property type="nucleotide sequence ID" value="XM_029010951.1"/>
</dbReference>
<organism evidence="8 9">
    <name type="scientific">Babesia ovata</name>
    <dbReference type="NCBI Taxonomy" id="189622"/>
    <lineage>
        <taxon>Eukaryota</taxon>
        <taxon>Sar</taxon>
        <taxon>Alveolata</taxon>
        <taxon>Apicomplexa</taxon>
        <taxon>Aconoidasida</taxon>
        <taxon>Piroplasmida</taxon>
        <taxon>Babesiidae</taxon>
        <taxon>Babesia</taxon>
    </lineage>
</organism>
<accession>A0A2H6KC22</accession>
<protein>
    <submittedName>
        <fullName evidence="8">Myb-like DNA-binding domain-containing protein</fullName>
    </submittedName>
</protein>
<evidence type="ECO:0000259" key="7">
    <source>
        <dbReference type="PROSITE" id="PS51293"/>
    </source>
</evidence>
<dbReference type="OrthoDB" id="2193595at2759"/>
<dbReference type="FunFam" id="1.10.10.60:FF:000012">
    <property type="entry name" value="Metastasis-associated 1 family, member 3"/>
    <property type="match status" value="1"/>
</dbReference>
<feature type="region of interest" description="Disordered" evidence="6">
    <location>
        <begin position="22"/>
        <end position="59"/>
    </location>
</feature>
<dbReference type="GO" id="GO:0005667">
    <property type="term" value="C:transcription regulator complex"/>
    <property type="evidence" value="ECO:0007669"/>
    <property type="project" value="TreeGrafter"/>
</dbReference>
<dbReference type="VEuPathDB" id="PiroplasmaDB:BOVATA_020340"/>
<dbReference type="GeneID" id="39874311"/>
<dbReference type="PROSITE" id="PS51293">
    <property type="entry name" value="SANT"/>
    <property type="match status" value="1"/>
</dbReference>
<keyword evidence="1" id="KW-0479">Metal-binding</keyword>
<feature type="compositionally biased region" description="Basic and acidic residues" evidence="6">
    <location>
        <begin position="50"/>
        <end position="59"/>
    </location>
</feature>
<dbReference type="InterPro" id="IPR017884">
    <property type="entry name" value="SANT_dom"/>
</dbReference>
<keyword evidence="5" id="KW-0539">Nucleus</keyword>
<evidence type="ECO:0000313" key="8">
    <source>
        <dbReference type="EMBL" id="GBE60541.1"/>
    </source>
</evidence>
<sequence>MELSREYAATRRPSRLRDHFVSFAQSEPSEHIQDRSGRHTTGNGYYSTQERAHRDTAKREYSRRYRSYDLEDSYAKQYDKTYIYARRAVYSHEYGEYNMRPKPASMPTTTRDNGHVSNKVNSTPEVDRENASVAHNNIVTAHRSTRRAASRWADVLADPKPSNEADDKMQLRYSYKRKPLNGSIKLQTNDSVTVDSTAHEAAATSVRVRPFSPRISTRRAASLRLAEEAKVAELSVGECVDTNNEIKATHSDVYANPGHVAVKVPDTQQTHTPGESKVEVNTVVKAEIPTTDNILPVKRKRGRPKLVRDTSMHASPTPKKERVKSAMAGSAGPVVTPVPKRTSARIRSHNAATPYSNDDHLSGDTYEEQLQKAIAMSIMEVENKPIDTDKTQDVNDDVSVHKNGKNKENGNAVLKEGVGDLDYLPSTPTTPAKKVATKIKRKYATKTTAKTEGTKSSGKVRSLRRVKEAADEAEPDTLQAKELPLPESTKEDVTVINDGAESSKMLLFEEYLDMSERMYCGKPLCVRQKQDSEENKMADTTEQDESSDDEALAIKRSASGSFSPAVEPRPCIPKNNHGNANTSDNLPDNGGSDDPFEFQCSKLDLRFRVSFAMLTSELRQAQMLDLWGPKEIVLFELGMFKHGKEFYEIQRNIPTKTVQDIVDMYYFWKKTNRYKLWKANRQY</sequence>
<feature type="compositionally biased region" description="Low complexity" evidence="6">
    <location>
        <begin position="445"/>
        <end position="455"/>
    </location>
</feature>
<feature type="region of interest" description="Disordered" evidence="6">
    <location>
        <begin position="419"/>
        <end position="491"/>
    </location>
</feature>
<feature type="region of interest" description="Disordered" evidence="6">
    <location>
        <begin position="530"/>
        <end position="593"/>
    </location>
</feature>
<keyword evidence="9" id="KW-1185">Reference proteome</keyword>
<feature type="domain" description="SANT" evidence="7">
    <location>
        <begin position="622"/>
        <end position="673"/>
    </location>
</feature>
<evidence type="ECO:0000256" key="4">
    <source>
        <dbReference type="ARBA" id="ARBA00023125"/>
    </source>
</evidence>
<dbReference type="PANTHER" id="PTHR16089">
    <property type="entry name" value="REST COREPRESSOR COREST PROTEIN-RELATED"/>
    <property type="match status" value="1"/>
</dbReference>
<dbReference type="EMBL" id="BDSA01000002">
    <property type="protein sequence ID" value="GBE60541.1"/>
    <property type="molecule type" value="Genomic_DNA"/>
</dbReference>
<keyword evidence="2" id="KW-0863">Zinc-finger</keyword>
<dbReference type="GO" id="GO:0008270">
    <property type="term" value="F:zinc ion binding"/>
    <property type="evidence" value="ECO:0007669"/>
    <property type="project" value="UniProtKB-KW"/>
</dbReference>
<feature type="compositionally biased region" description="Polar residues" evidence="6">
    <location>
        <begin position="39"/>
        <end position="49"/>
    </location>
</feature>
<evidence type="ECO:0000256" key="3">
    <source>
        <dbReference type="ARBA" id="ARBA00022833"/>
    </source>
</evidence>
<evidence type="ECO:0000313" key="9">
    <source>
        <dbReference type="Proteomes" id="UP000236319"/>
    </source>
</evidence>
<proteinExistence type="predicted"/>
<dbReference type="Gene3D" id="1.10.10.60">
    <property type="entry name" value="Homeodomain-like"/>
    <property type="match status" value="1"/>
</dbReference>
<comment type="caution">
    <text evidence="8">The sequence shown here is derived from an EMBL/GenBank/DDBJ whole genome shotgun (WGS) entry which is preliminary data.</text>
</comment>
<name>A0A2H6KC22_9APIC</name>
<dbReference type="SMART" id="SM00717">
    <property type="entry name" value="SANT"/>
    <property type="match status" value="1"/>
</dbReference>
<feature type="compositionally biased region" description="Basic and acidic residues" evidence="6">
    <location>
        <begin position="530"/>
        <end position="539"/>
    </location>
</feature>
<feature type="compositionally biased region" description="Acidic residues" evidence="6">
    <location>
        <begin position="541"/>
        <end position="551"/>
    </location>
</feature>
<dbReference type="InterPro" id="IPR051066">
    <property type="entry name" value="Trans_reg/Corepressor"/>
</dbReference>
<dbReference type="AlphaFoldDB" id="A0A2H6KC22"/>
<evidence type="ECO:0000256" key="1">
    <source>
        <dbReference type="ARBA" id="ARBA00022723"/>
    </source>
</evidence>
<keyword evidence="4 8" id="KW-0238">DNA-binding</keyword>
<evidence type="ECO:0000256" key="2">
    <source>
        <dbReference type="ARBA" id="ARBA00022771"/>
    </source>
</evidence>
<evidence type="ECO:0000256" key="5">
    <source>
        <dbReference type="ARBA" id="ARBA00023242"/>
    </source>
</evidence>
<dbReference type="GO" id="GO:0000118">
    <property type="term" value="C:histone deacetylase complex"/>
    <property type="evidence" value="ECO:0007669"/>
    <property type="project" value="TreeGrafter"/>
</dbReference>
<reference evidence="8 9" key="1">
    <citation type="journal article" date="2017" name="BMC Genomics">
        <title>Whole-genome assembly of Babesia ovata and comparative genomics between closely related pathogens.</title>
        <authorList>
            <person name="Yamagishi J."/>
            <person name="Asada M."/>
            <person name="Hakimi H."/>
            <person name="Tanaka T.Q."/>
            <person name="Sugimoto C."/>
            <person name="Kawazu S."/>
        </authorList>
    </citation>
    <scope>NUCLEOTIDE SEQUENCE [LARGE SCALE GENOMIC DNA]</scope>
    <source>
        <strain evidence="8 9">Miyake</strain>
    </source>
</reference>
<evidence type="ECO:0000256" key="6">
    <source>
        <dbReference type="SAM" id="MobiDB-lite"/>
    </source>
</evidence>
<dbReference type="Proteomes" id="UP000236319">
    <property type="component" value="Unassembled WGS sequence"/>
</dbReference>
<dbReference type="PANTHER" id="PTHR16089:SF40">
    <property type="entry name" value="SUPPRESSOR OF ACTIVATED EGL-4 PROTEIN 1"/>
    <property type="match status" value="1"/>
</dbReference>
<gene>
    <name evidence="8" type="ORF">BOVATA_020340</name>
</gene>
<feature type="compositionally biased region" description="Basic residues" evidence="6">
    <location>
        <begin position="435"/>
        <end position="444"/>
    </location>
</feature>
<dbReference type="SUPFAM" id="SSF46689">
    <property type="entry name" value="Homeodomain-like"/>
    <property type="match status" value="1"/>
</dbReference>
<dbReference type="InterPro" id="IPR001005">
    <property type="entry name" value="SANT/Myb"/>
</dbReference>
<dbReference type="GO" id="GO:0006357">
    <property type="term" value="P:regulation of transcription by RNA polymerase II"/>
    <property type="evidence" value="ECO:0007669"/>
    <property type="project" value="TreeGrafter"/>
</dbReference>